<dbReference type="InterPro" id="IPR052925">
    <property type="entry name" value="Phage_Integrase-like_Recomb"/>
</dbReference>
<dbReference type="EMBL" id="JARJLG010000324">
    <property type="protein sequence ID" value="KAJ7717060.1"/>
    <property type="molecule type" value="Genomic_DNA"/>
</dbReference>
<dbReference type="SUPFAM" id="SSF56349">
    <property type="entry name" value="DNA breaking-rejoining enzymes"/>
    <property type="match status" value="1"/>
</dbReference>
<protein>
    <recommendedName>
        <fullName evidence="5">Tyr recombinase domain-containing protein</fullName>
    </recommendedName>
</protein>
<proteinExistence type="predicted"/>
<organism evidence="3 4">
    <name type="scientific">Mycena maculata</name>
    <dbReference type="NCBI Taxonomy" id="230809"/>
    <lineage>
        <taxon>Eukaryota</taxon>
        <taxon>Fungi</taxon>
        <taxon>Dikarya</taxon>
        <taxon>Basidiomycota</taxon>
        <taxon>Agaricomycotina</taxon>
        <taxon>Agaricomycetes</taxon>
        <taxon>Agaricomycetidae</taxon>
        <taxon>Agaricales</taxon>
        <taxon>Marasmiineae</taxon>
        <taxon>Mycenaceae</taxon>
        <taxon>Mycena</taxon>
    </lineage>
</organism>
<sequence length="295" mass="32827">MRDTLNTIIRDTANEAFCALTRRRYGRFDPKRHAKHHSRISSTAEAKVHHAIQNAWAESTLKKYNQGLKAFLRFCDTEQINPDQRLPADEFLLCAFAASRAGEIAGNLGPSKHDQRPPVTEAMLCALDKDLDHGDPKDAAVFATACCAYWGQIRLGEILSETQGSFIAGRIPLASNLGPPSTPAGSHPINAIEEHLKINSIPPELPLFSHRNKGGDLICLTRKKLMLRCNAIWSRYGWPSCMGHSFRIGGTTELLLAGVNPDVVQAMGRWKSDAFLVYWRRLDILAPLHAEFLHV</sequence>
<dbReference type="InterPro" id="IPR010998">
    <property type="entry name" value="Integrase_recombinase_N"/>
</dbReference>
<dbReference type="InterPro" id="IPR013762">
    <property type="entry name" value="Integrase-like_cat_sf"/>
</dbReference>
<accession>A0AAD7HBS1</accession>
<dbReference type="InterPro" id="IPR011010">
    <property type="entry name" value="DNA_brk_join_enz"/>
</dbReference>
<reference evidence="3" key="1">
    <citation type="submission" date="2023-03" db="EMBL/GenBank/DDBJ databases">
        <title>Massive genome expansion in bonnet fungi (Mycena s.s.) driven by repeated elements and novel gene families across ecological guilds.</title>
        <authorList>
            <consortium name="Lawrence Berkeley National Laboratory"/>
            <person name="Harder C.B."/>
            <person name="Miyauchi S."/>
            <person name="Viragh M."/>
            <person name="Kuo A."/>
            <person name="Thoen E."/>
            <person name="Andreopoulos B."/>
            <person name="Lu D."/>
            <person name="Skrede I."/>
            <person name="Drula E."/>
            <person name="Henrissat B."/>
            <person name="Morin E."/>
            <person name="Kohler A."/>
            <person name="Barry K."/>
            <person name="LaButti K."/>
            <person name="Morin E."/>
            <person name="Salamov A."/>
            <person name="Lipzen A."/>
            <person name="Mereny Z."/>
            <person name="Hegedus B."/>
            <person name="Baldrian P."/>
            <person name="Stursova M."/>
            <person name="Weitz H."/>
            <person name="Taylor A."/>
            <person name="Grigoriev I.V."/>
            <person name="Nagy L.G."/>
            <person name="Martin F."/>
            <person name="Kauserud H."/>
        </authorList>
    </citation>
    <scope>NUCLEOTIDE SEQUENCE</scope>
    <source>
        <strain evidence="3">CBHHK188m</strain>
    </source>
</reference>
<evidence type="ECO:0000256" key="2">
    <source>
        <dbReference type="ARBA" id="ARBA00023172"/>
    </source>
</evidence>
<keyword evidence="2" id="KW-0233">DNA recombination</keyword>
<keyword evidence="1" id="KW-0238">DNA-binding</keyword>
<evidence type="ECO:0000313" key="3">
    <source>
        <dbReference type="EMBL" id="KAJ7717060.1"/>
    </source>
</evidence>
<dbReference type="SUPFAM" id="SSF47823">
    <property type="entry name" value="lambda integrase-like, N-terminal domain"/>
    <property type="match status" value="1"/>
</dbReference>
<evidence type="ECO:0000256" key="1">
    <source>
        <dbReference type="ARBA" id="ARBA00023125"/>
    </source>
</evidence>
<dbReference type="Proteomes" id="UP001215280">
    <property type="component" value="Unassembled WGS sequence"/>
</dbReference>
<gene>
    <name evidence="3" type="ORF">DFH07DRAFT_861616</name>
</gene>
<keyword evidence="4" id="KW-1185">Reference proteome</keyword>
<dbReference type="Gene3D" id="1.10.443.10">
    <property type="entry name" value="Intergrase catalytic core"/>
    <property type="match status" value="1"/>
</dbReference>
<comment type="caution">
    <text evidence="3">The sequence shown here is derived from an EMBL/GenBank/DDBJ whole genome shotgun (WGS) entry which is preliminary data.</text>
</comment>
<dbReference type="GO" id="GO:0006310">
    <property type="term" value="P:DNA recombination"/>
    <property type="evidence" value="ECO:0007669"/>
    <property type="project" value="UniProtKB-KW"/>
</dbReference>
<dbReference type="PANTHER" id="PTHR34605:SF3">
    <property type="entry name" value="P CELL-TYPE AGGLUTINATION PROTEIN MAP4-LIKE-RELATED"/>
    <property type="match status" value="1"/>
</dbReference>
<dbReference type="GO" id="GO:0015074">
    <property type="term" value="P:DNA integration"/>
    <property type="evidence" value="ECO:0007669"/>
    <property type="project" value="InterPro"/>
</dbReference>
<dbReference type="Gene3D" id="1.10.150.130">
    <property type="match status" value="1"/>
</dbReference>
<evidence type="ECO:0008006" key="5">
    <source>
        <dbReference type="Google" id="ProtNLM"/>
    </source>
</evidence>
<name>A0AAD7HBS1_9AGAR</name>
<dbReference type="AlphaFoldDB" id="A0AAD7HBS1"/>
<evidence type="ECO:0000313" key="4">
    <source>
        <dbReference type="Proteomes" id="UP001215280"/>
    </source>
</evidence>
<dbReference type="GO" id="GO:0003677">
    <property type="term" value="F:DNA binding"/>
    <property type="evidence" value="ECO:0007669"/>
    <property type="project" value="UniProtKB-KW"/>
</dbReference>
<dbReference type="PANTHER" id="PTHR34605">
    <property type="entry name" value="PHAGE_INTEGRASE DOMAIN-CONTAINING PROTEIN"/>
    <property type="match status" value="1"/>
</dbReference>